<keyword evidence="1" id="KW-1133">Transmembrane helix</keyword>
<evidence type="ECO:0000313" key="2">
    <source>
        <dbReference type="EMBL" id="ERM95334.1"/>
    </source>
</evidence>
<name>W1NJD4_AMBTC</name>
<dbReference type="EMBL" id="KI397486">
    <property type="protein sequence ID" value="ERM95334.1"/>
    <property type="molecule type" value="Genomic_DNA"/>
</dbReference>
<keyword evidence="1" id="KW-0812">Transmembrane</keyword>
<accession>W1NJD4</accession>
<evidence type="ECO:0000313" key="3">
    <source>
        <dbReference type="Proteomes" id="UP000017836"/>
    </source>
</evidence>
<dbReference type="Gramene" id="ERM95334">
    <property type="protein sequence ID" value="ERM95334"/>
    <property type="gene ID" value="AMTR_s00008p00160460"/>
</dbReference>
<evidence type="ECO:0000256" key="1">
    <source>
        <dbReference type="SAM" id="Phobius"/>
    </source>
</evidence>
<dbReference type="HOGENOM" id="CLU_2295438_0_0_1"/>
<dbReference type="Proteomes" id="UP000017836">
    <property type="component" value="Unassembled WGS sequence"/>
</dbReference>
<feature type="transmembrane region" description="Helical" evidence="1">
    <location>
        <begin position="80"/>
        <end position="98"/>
    </location>
</feature>
<proteinExistence type="predicted"/>
<sequence length="101" mass="11004">MGYLIWSEKLGLEASNCISEGVVKHFINVEGAKEALRSVENVASLTRDSGGVLAVREIIPTEETQRALEDLGRIQCAKHMVTMIGTVIMVVMVTRAAIMTD</sequence>
<reference evidence="3" key="1">
    <citation type="journal article" date="2013" name="Science">
        <title>The Amborella genome and the evolution of flowering plants.</title>
        <authorList>
            <consortium name="Amborella Genome Project"/>
        </authorList>
    </citation>
    <scope>NUCLEOTIDE SEQUENCE [LARGE SCALE GENOMIC DNA]</scope>
</reference>
<dbReference type="AlphaFoldDB" id="W1NJD4"/>
<gene>
    <name evidence="2" type="ORF">AMTR_s00008p00160460</name>
</gene>
<organism evidence="2 3">
    <name type="scientific">Amborella trichopoda</name>
    <dbReference type="NCBI Taxonomy" id="13333"/>
    <lineage>
        <taxon>Eukaryota</taxon>
        <taxon>Viridiplantae</taxon>
        <taxon>Streptophyta</taxon>
        <taxon>Embryophyta</taxon>
        <taxon>Tracheophyta</taxon>
        <taxon>Spermatophyta</taxon>
        <taxon>Magnoliopsida</taxon>
        <taxon>Amborellales</taxon>
        <taxon>Amborellaceae</taxon>
        <taxon>Amborella</taxon>
    </lineage>
</organism>
<keyword evidence="3" id="KW-1185">Reference proteome</keyword>
<protein>
    <submittedName>
        <fullName evidence="2">Uncharacterized protein</fullName>
    </submittedName>
</protein>
<keyword evidence="1" id="KW-0472">Membrane</keyword>